<dbReference type="AGR" id="MGI:1920435"/>
<sequence length="192" mass="20523">MPDQISVSEFVAETLEDYKAPTASSFTTGTAQCRNTMAAIEEVSGSVARAGQEARSWGSRCALGHPLGFRAWCPIPSVLRLRPHREKFLVPQSRTQPDQQCPTQKPFVPCSRERLLGHLGPFLGTLLFGSHFPRRVSGPLLPSSERSTSAAESVAAASRGPLRALRPGSDGSACADLSNLFRKLPGGGSCGF</sequence>
<proteinExistence type="evidence at transcript level"/>
<reference evidence="2" key="5">
    <citation type="journal article" date="2002" name="Nature">
        <title>Analysis of the mouse transcriptome based on functional annotation of 60,770 full-length cDNAs.</title>
        <authorList>
            <consortium name="The FANTOM Consortium and the RIKEN Genome Exploration Research Group Phase I and II Team"/>
        </authorList>
    </citation>
    <scope>NUCLEOTIDE SEQUENCE</scope>
    <source>
        <strain evidence="2">C57BL/6J</strain>
        <tissue evidence="2">Head</tissue>
    </source>
</reference>
<feature type="compositionally biased region" description="Low complexity" evidence="1">
    <location>
        <begin position="143"/>
        <end position="159"/>
    </location>
</feature>
<evidence type="ECO:0000313" key="2">
    <source>
        <dbReference type="EMBL" id="BAC39616.1"/>
    </source>
</evidence>
<reference evidence="2" key="1">
    <citation type="journal article" date="1999" name="Methods Enzymol.">
        <title>High-efficiency full-length cDNA cloning.</title>
        <authorList>
            <person name="Carninci P."/>
            <person name="Hayashizaki Y."/>
        </authorList>
    </citation>
    <scope>NUCLEOTIDE SEQUENCE</scope>
    <source>
        <strain evidence="2">C57BL/6J</strain>
        <tissue evidence="2">Head</tissue>
    </source>
</reference>
<dbReference type="PANTHER" id="PTHR45854">
    <property type="entry name" value="ASAP FAMILY MEMBER"/>
    <property type="match status" value="1"/>
</dbReference>
<evidence type="ECO:0000313" key="3">
    <source>
        <dbReference type="MGI" id="MGI:1920435"/>
    </source>
</evidence>
<reference evidence="2" key="7">
    <citation type="journal article" date="2005" name="Science">
        <title>The Transcriptional Landscape of the Mammalian Genome.</title>
        <authorList>
            <consortium name="The FANTOM Consortium"/>
            <consortium name="Riken Genome Exploration Research Group and Genome Science Group (Genome Network Project Core Group)"/>
        </authorList>
    </citation>
    <scope>NUCLEOTIDE SEQUENCE</scope>
    <source>
        <strain evidence="2">C57BL/6J</strain>
        <tissue evidence="2">Head</tissue>
    </source>
</reference>
<reference evidence="2" key="8">
    <citation type="journal article" date="2005" name="Science">
        <title>Antisense Transcription in the Mammalian Transcriptome.</title>
        <authorList>
            <consortium name="RIKEN Genome Exploration Research Group and Genome Science Group (Genome Network Project Core Group) and the FANTOM Consortium"/>
        </authorList>
    </citation>
    <scope>NUCLEOTIDE SEQUENCE</scope>
    <source>
        <strain evidence="2">C57BL/6J</strain>
        <tissue evidence="2">Head</tissue>
    </source>
</reference>
<reference evidence="2" key="4">
    <citation type="journal article" date="2001" name="Nature">
        <title>Functional annotation of a full-length mouse cDNA collection.</title>
        <authorList>
            <consortium name="The RIKEN Genome Exploration Research Group Phase II Team and the FANTOM Consortium"/>
        </authorList>
    </citation>
    <scope>NUCLEOTIDE SEQUENCE</scope>
    <source>
        <strain evidence="2">C57BL/6J</strain>
        <tissue evidence="2">Head</tissue>
    </source>
</reference>
<reference evidence="2" key="3">
    <citation type="journal article" date="2000" name="Genome Res.">
        <title>RIKEN integrated sequence analysis (RISA) system--384-format sequencing pipeline with 384 multicapillary sequencer.</title>
        <authorList>
            <person name="Shibata K."/>
            <person name="Itoh M."/>
            <person name="Aizawa K."/>
            <person name="Nagaoka S."/>
            <person name="Sasaki N."/>
            <person name="Carninci P."/>
            <person name="Konno H."/>
            <person name="Akiyama J."/>
            <person name="Nishi K."/>
            <person name="Kitsunai T."/>
            <person name="Tashiro H."/>
            <person name="Itoh M."/>
            <person name="Sumi N."/>
            <person name="Ishii Y."/>
            <person name="Nakamura S."/>
            <person name="Hazama M."/>
            <person name="Nishine T."/>
            <person name="Harada A."/>
            <person name="Yamamoto R."/>
            <person name="Matsumoto H."/>
            <person name="Sakaguchi S."/>
            <person name="Ikegami T."/>
            <person name="Kashiwagi K."/>
            <person name="Fujiwake S."/>
            <person name="Inoue K."/>
            <person name="Togawa Y."/>
            <person name="Izawa M."/>
            <person name="Ohara E."/>
            <person name="Watahiki M."/>
            <person name="Yoneda Y."/>
            <person name="Ishikawa T."/>
            <person name="Ozawa K."/>
            <person name="Tanaka T."/>
            <person name="Matsuura S."/>
            <person name="Kawai J."/>
            <person name="Okazaki Y."/>
            <person name="Muramatsu M."/>
            <person name="Inoue Y."/>
            <person name="Kira A."/>
            <person name="Hayashizaki Y."/>
        </authorList>
    </citation>
    <scope>NUCLEOTIDE SEQUENCE</scope>
    <source>
        <strain evidence="2">C57BL/6J</strain>
        <tissue evidence="2">Head</tissue>
    </source>
</reference>
<dbReference type="PANTHER" id="PTHR45854:SF4">
    <property type="entry name" value="ARF-GAP WITH SH3 DOMAIN, ANK REPEAT AND PH DOMAIN-CONTAINING PROTEIN 2"/>
    <property type="match status" value="1"/>
</dbReference>
<dbReference type="InterPro" id="IPR043593">
    <property type="entry name" value="ASAP"/>
</dbReference>
<name>Q8C3E6_MOUSE</name>
<accession>Q8C3E6</accession>
<evidence type="ECO:0000256" key="1">
    <source>
        <dbReference type="SAM" id="MobiDB-lite"/>
    </source>
</evidence>
<dbReference type="AlphaFoldDB" id="Q8C3E6"/>
<dbReference type="MGI" id="MGI:1920435">
    <property type="gene designation" value="3110053B16Rik"/>
</dbReference>
<dbReference type="GO" id="GO:0005096">
    <property type="term" value="F:GTPase activator activity"/>
    <property type="evidence" value="ECO:0007669"/>
    <property type="project" value="InterPro"/>
</dbReference>
<gene>
    <name evidence="3" type="primary">3110053B16Rik</name>
</gene>
<reference evidence="2" key="2">
    <citation type="journal article" date="2000" name="Genome Res.">
        <title>Normalization and subtraction of cap-trapper-selected cDNAs to prepare full-length cDNA libraries for rapid discovery of new genes.</title>
        <authorList>
            <person name="Carninci P."/>
            <person name="Shibata Y."/>
            <person name="Hayatsu N."/>
            <person name="Sugahara Y."/>
            <person name="Shibata K."/>
            <person name="Itoh M."/>
            <person name="Konno H."/>
            <person name="Okazaki Y."/>
            <person name="Muramatsu M."/>
            <person name="Hayashizaki Y."/>
        </authorList>
    </citation>
    <scope>NUCLEOTIDE SEQUENCE</scope>
    <source>
        <strain evidence="2">C57BL/6J</strain>
        <tissue evidence="2">Head</tissue>
    </source>
</reference>
<dbReference type="EMBL" id="AK086127">
    <property type="protein sequence ID" value="BAC39616.1"/>
    <property type="molecule type" value="mRNA"/>
</dbReference>
<protein>
    <submittedName>
        <fullName evidence="2">Uncharacterized protein</fullName>
    </submittedName>
</protein>
<organism evidence="2">
    <name type="scientific">Mus musculus</name>
    <name type="common">Mouse</name>
    <dbReference type="NCBI Taxonomy" id="10090"/>
    <lineage>
        <taxon>Eukaryota</taxon>
        <taxon>Metazoa</taxon>
        <taxon>Chordata</taxon>
        <taxon>Craniata</taxon>
        <taxon>Vertebrata</taxon>
        <taxon>Euteleostomi</taxon>
        <taxon>Mammalia</taxon>
        <taxon>Eutheria</taxon>
        <taxon>Euarchontoglires</taxon>
        <taxon>Glires</taxon>
        <taxon>Rodentia</taxon>
        <taxon>Myomorpha</taxon>
        <taxon>Muroidea</taxon>
        <taxon>Muridae</taxon>
        <taxon>Murinae</taxon>
        <taxon>Mus</taxon>
        <taxon>Mus</taxon>
    </lineage>
</organism>
<reference evidence="2" key="6">
    <citation type="submission" date="2002-04" db="EMBL/GenBank/DDBJ databases">
        <authorList>
            <person name="Adachi J."/>
            <person name="Aizawa K."/>
            <person name="Akimura T."/>
            <person name="Arakawa T."/>
            <person name="Bono H."/>
            <person name="Carninci P."/>
            <person name="Fukuda S."/>
            <person name="Furuno M."/>
            <person name="Hanagaki T."/>
            <person name="Hara A."/>
            <person name="Hashizume W."/>
            <person name="Hayashida K."/>
            <person name="Hayatsu N."/>
            <person name="Hiramoto K."/>
            <person name="Hiraoka T."/>
            <person name="Hirozane T."/>
            <person name="Hori F."/>
            <person name="Imotani K."/>
            <person name="Ishii Y."/>
            <person name="Itoh M."/>
            <person name="Kagawa I."/>
            <person name="Kasukawa T."/>
            <person name="Katoh H."/>
            <person name="Kawai J."/>
            <person name="Kojima Y."/>
            <person name="Kondo S."/>
            <person name="Konno H."/>
            <person name="Kouda M."/>
            <person name="Koya S."/>
            <person name="Kurihara C."/>
            <person name="Matsuyama T."/>
            <person name="Miyazaki A."/>
            <person name="Murata M."/>
            <person name="Nakamura M."/>
            <person name="Nishi K."/>
            <person name="Nomura K."/>
            <person name="Numazaki R."/>
            <person name="Ohno M."/>
            <person name="Ohsato N."/>
            <person name="Okazaki Y."/>
            <person name="Saito R."/>
            <person name="Saitoh H."/>
            <person name="Sakai C."/>
            <person name="Sakai K."/>
            <person name="Sakazume N."/>
            <person name="Sano H."/>
            <person name="Sasaki D."/>
            <person name="Shibata K."/>
            <person name="Shinagawa A."/>
            <person name="Shiraki T."/>
            <person name="Sogabe Y."/>
            <person name="Tagami M."/>
            <person name="Tagawa A."/>
            <person name="Takahashi F."/>
            <person name="Takaku-Akahira S."/>
            <person name="Takeda Y."/>
            <person name="Tanaka T."/>
            <person name="Tomaru A."/>
            <person name="Toya T."/>
            <person name="Yasunishi A."/>
            <person name="Muramatsu M."/>
            <person name="Hayashizaki Y."/>
        </authorList>
    </citation>
    <scope>NUCLEOTIDE SEQUENCE</scope>
    <source>
        <strain evidence="2">C57BL/6J</strain>
        <tissue evidence="2">Head</tissue>
    </source>
</reference>
<feature type="region of interest" description="Disordered" evidence="1">
    <location>
        <begin position="139"/>
        <end position="169"/>
    </location>
</feature>